<evidence type="ECO:0000256" key="1">
    <source>
        <dbReference type="SAM" id="MobiDB-lite"/>
    </source>
</evidence>
<dbReference type="Proteomes" id="UP000075883">
    <property type="component" value="Unassembled WGS sequence"/>
</dbReference>
<feature type="compositionally biased region" description="Polar residues" evidence="1">
    <location>
        <begin position="161"/>
        <end position="171"/>
    </location>
</feature>
<dbReference type="PANTHER" id="PTHR13425:SF3">
    <property type="entry name" value="HEADCASE PROTEIN HOMOLOG"/>
    <property type="match status" value="1"/>
</dbReference>
<dbReference type="PANTHER" id="PTHR13425">
    <property type="entry name" value="HEADCASE PROTEIN"/>
    <property type="match status" value="1"/>
</dbReference>
<name>A0A182LY31_9DIPT</name>
<dbReference type="STRING" id="139723.A0A182LY31"/>
<accession>A0A182LY31</accession>
<dbReference type="EMBL" id="AXCM01007253">
    <property type="status" value="NOT_ANNOTATED_CDS"/>
    <property type="molecule type" value="Genomic_DNA"/>
</dbReference>
<keyword evidence="4" id="KW-1185">Reference proteome</keyword>
<dbReference type="InterPro" id="IPR026066">
    <property type="entry name" value="Headcase"/>
</dbReference>
<evidence type="ECO:0000313" key="4">
    <source>
        <dbReference type="Proteomes" id="UP000075883"/>
    </source>
</evidence>
<sequence length="583" mass="62154">MLVFAPDKNLIACKIEDEGNHGNDETRLFILSSLAAQHKSRVACVLCEEPMLVFDRYPLVDGTFFLSPKQHNKGCIEVKYENRIQYLTSVCMACLEGVEPNRVVRCRFCVNKWDGSSLVLGTMYSYDIFAAMPCCTERLKATLESPKSSVNSGSLMDATGRQEQQSPFNGSSASCTVSTSTLADKAAADSAAMNSFIQELRHLSNSSTISNISSASNDSGFSTSYCGDSNVGSGRAAATLSNSMQLQQQQHQLNNKPIATGTLSKNESTINPALSSIVWGNKSLWGPAPPSPSAAAVATAPSLVSPSAASLKPTMDLSSAVTTNPTSNALYTNLSKELYTPWTTSTANMTPPSMVSSQTQQLPCTISQHNDSTNLPKTLPICSGNTGTNIWESKLGLVSGPPQSLEPLESIWSAPEPASAGMNGVIDHGTTASCQNVWQSDVPSGAREAYMVGSQFLRIQESMNGRLSTTGNAIDTIPKLSSLWTQTPWASGVNSTAINGSNISVLRSLRMGESASTSSSCNVITKDADVVCNGTVEKNATTASSFMTTMVSDDYVKRHLPPLHINYMKGLYLSGHFQCVGEA</sequence>
<protein>
    <recommendedName>
        <fullName evidence="2">Headcase middle domain-containing protein</fullName>
    </recommendedName>
</protein>
<reference evidence="4" key="1">
    <citation type="submission" date="2013-09" db="EMBL/GenBank/DDBJ databases">
        <title>The Genome Sequence of Anopheles culicifacies species A.</title>
        <authorList>
            <consortium name="The Broad Institute Genomics Platform"/>
            <person name="Neafsey D.E."/>
            <person name="Besansky N."/>
            <person name="Howell P."/>
            <person name="Walton C."/>
            <person name="Young S.K."/>
            <person name="Zeng Q."/>
            <person name="Gargeya S."/>
            <person name="Fitzgerald M."/>
            <person name="Haas B."/>
            <person name="Abouelleil A."/>
            <person name="Allen A.W."/>
            <person name="Alvarado L."/>
            <person name="Arachchi H.M."/>
            <person name="Berlin A.M."/>
            <person name="Chapman S.B."/>
            <person name="Gainer-Dewar J."/>
            <person name="Goldberg J."/>
            <person name="Griggs A."/>
            <person name="Gujja S."/>
            <person name="Hansen M."/>
            <person name="Howarth C."/>
            <person name="Imamovic A."/>
            <person name="Ireland A."/>
            <person name="Larimer J."/>
            <person name="McCowan C."/>
            <person name="Murphy C."/>
            <person name="Pearson M."/>
            <person name="Poon T.W."/>
            <person name="Priest M."/>
            <person name="Roberts A."/>
            <person name="Saif S."/>
            <person name="Shea T."/>
            <person name="Sisk P."/>
            <person name="Sykes S."/>
            <person name="Wortman J."/>
            <person name="Nusbaum C."/>
            <person name="Birren B."/>
        </authorList>
    </citation>
    <scope>NUCLEOTIDE SEQUENCE [LARGE SCALE GENOMIC DNA]</scope>
    <source>
        <strain evidence="4">A-37</strain>
    </source>
</reference>
<organism evidence="3 4">
    <name type="scientific">Anopheles culicifacies</name>
    <dbReference type="NCBI Taxonomy" id="139723"/>
    <lineage>
        <taxon>Eukaryota</taxon>
        <taxon>Metazoa</taxon>
        <taxon>Ecdysozoa</taxon>
        <taxon>Arthropoda</taxon>
        <taxon>Hexapoda</taxon>
        <taxon>Insecta</taxon>
        <taxon>Pterygota</taxon>
        <taxon>Neoptera</taxon>
        <taxon>Endopterygota</taxon>
        <taxon>Diptera</taxon>
        <taxon>Nematocera</taxon>
        <taxon>Culicoidea</taxon>
        <taxon>Culicidae</taxon>
        <taxon>Anophelinae</taxon>
        <taxon>Anopheles</taxon>
        <taxon>culicifacies species complex</taxon>
    </lineage>
</organism>
<reference evidence="3" key="2">
    <citation type="submission" date="2020-05" db="UniProtKB">
        <authorList>
            <consortium name="EnsemblMetazoa"/>
        </authorList>
    </citation>
    <scope>IDENTIFICATION</scope>
    <source>
        <strain evidence="3">A-37</strain>
    </source>
</reference>
<feature type="domain" description="Headcase middle" evidence="2">
    <location>
        <begin position="12"/>
        <end position="142"/>
    </location>
</feature>
<feature type="region of interest" description="Disordered" evidence="1">
    <location>
        <begin position="147"/>
        <end position="171"/>
    </location>
</feature>
<dbReference type="VEuPathDB" id="VectorBase:ACUA004735"/>
<dbReference type="Pfam" id="PF16002">
    <property type="entry name" value="Headcase"/>
    <property type="match status" value="1"/>
</dbReference>
<proteinExistence type="predicted"/>
<evidence type="ECO:0000259" key="2">
    <source>
        <dbReference type="Pfam" id="PF16002"/>
    </source>
</evidence>
<dbReference type="EnsemblMetazoa" id="ACUA004735-RA">
    <property type="protein sequence ID" value="ACUA004735-PA"/>
    <property type="gene ID" value="ACUA004735"/>
</dbReference>
<dbReference type="InterPro" id="IPR031947">
    <property type="entry name" value="Headcase_mid"/>
</dbReference>
<evidence type="ECO:0000313" key="3">
    <source>
        <dbReference type="EnsemblMetazoa" id="ACUA004735-PA"/>
    </source>
</evidence>
<dbReference type="AlphaFoldDB" id="A0A182LY31"/>